<evidence type="ECO:0000256" key="8">
    <source>
        <dbReference type="ARBA" id="ARBA00022777"/>
    </source>
</evidence>
<dbReference type="KEGG" id="dzi:111297300"/>
<dbReference type="GO" id="GO:0016020">
    <property type="term" value="C:membrane"/>
    <property type="evidence" value="ECO:0007669"/>
    <property type="project" value="UniProtKB-SubCell"/>
</dbReference>
<dbReference type="InterPro" id="IPR000719">
    <property type="entry name" value="Prot_kinase_dom"/>
</dbReference>
<dbReference type="GO" id="GO:0005524">
    <property type="term" value="F:ATP binding"/>
    <property type="evidence" value="ECO:0007669"/>
    <property type="project" value="UniProtKB-UniRule"/>
</dbReference>
<evidence type="ECO:0000256" key="2">
    <source>
        <dbReference type="ARBA" id="ARBA00012513"/>
    </source>
</evidence>
<feature type="transmembrane region" description="Helical" evidence="18">
    <location>
        <begin position="400"/>
        <end position="423"/>
    </location>
</feature>
<evidence type="ECO:0000256" key="10">
    <source>
        <dbReference type="ARBA" id="ARBA00022989"/>
    </source>
</evidence>
<feature type="compositionally biased region" description="Basic residues" evidence="17">
    <location>
        <begin position="466"/>
        <end position="475"/>
    </location>
</feature>
<evidence type="ECO:0000256" key="13">
    <source>
        <dbReference type="ARBA" id="ARBA00023180"/>
    </source>
</evidence>
<evidence type="ECO:0000256" key="6">
    <source>
        <dbReference type="ARBA" id="ARBA00022729"/>
    </source>
</evidence>
<evidence type="ECO:0000256" key="16">
    <source>
        <dbReference type="PROSITE-ProRule" id="PRU10141"/>
    </source>
</evidence>
<organism evidence="20 21">
    <name type="scientific">Durio zibethinus</name>
    <name type="common">Durian</name>
    <dbReference type="NCBI Taxonomy" id="66656"/>
    <lineage>
        <taxon>Eukaryota</taxon>
        <taxon>Viridiplantae</taxon>
        <taxon>Streptophyta</taxon>
        <taxon>Embryophyta</taxon>
        <taxon>Tracheophyta</taxon>
        <taxon>Spermatophyta</taxon>
        <taxon>Magnoliopsida</taxon>
        <taxon>eudicotyledons</taxon>
        <taxon>Gunneridae</taxon>
        <taxon>Pentapetalae</taxon>
        <taxon>rosids</taxon>
        <taxon>malvids</taxon>
        <taxon>Malvales</taxon>
        <taxon>Malvaceae</taxon>
        <taxon>Helicteroideae</taxon>
        <taxon>Durio</taxon>
    </lineage>
</organism>
<evidence type="ECO:0000259" key="19">
    <source>
        <dbReference type="PROSITE" id="PS50011"/>
    </source>
</evidence>
<evidence type="ECO:0000256" key="5">
    <source>
        <dbReference type="ARBA" id="ARBA00022692"/>
    </source>
</evidence>
<evidence type="ECO:0000256" key="18">
    <source>
        <dbReference type="SAM" id="Phobius"/>
    </source>
</evidence>
<keyword evidence="11 18" id="KW-0472">Membrane</keyword>
<dbReference type="PROSITE" id="PS50011">
    <property type="entry name" value="PROTEIN_KINASE_DOM"/>
    <property type="match status" value="1"/>
</dbReference>
<dbReference type="InterPro" id="IPR017441">
    <property type="entry name" value="Protein_kinase_ATP_BS"/>
</dbReference>
<feature type="region of interest" description="Disordered" evidence="17">
    <location>
        <begin position="372"/>
        <end position="393"/>
    </location>
</feature>
<comment type="catalytic activity">
    <reaction evidence="15">
        <text>L-seryl-[protein] + ATP = O-phospho-L-seryl-[protein] + ADP + H(+)</text>
        <dbReference type="Rhea" id="RHEA:17989"/>
        <dbReference type="Rhea" id="RHEA-COMP:9863"/>
        <dbReference type="Rhea" id="RHEA-COMP:11604"/>
        <dbReference type="ChEBI" id="CHEBI:15378"/>
        <dbReference type="ChEBI" id="CHEBI:29999"/>
        <dbReference type="ChEBI" id="CHEBI:30616"/>
        <dbReference type="ChEBI" id="CHEBI:83421"/>
        <dbReference type="ChEBI" id="CHEBI:456216"/>
        <dbReference type="EC" id="2.7.11.1"/>
    </reaction>
</comment>
<gene>
    <name evidence="21" type="primary">LOC111297300</name>
</gene>
<keyword evidence="20" id="KW-1185">Reference proteome</keyword>
<dbReference type="CDD" id="cd14066">
    <property type="entry name" value="STKc_IRAK"/>
    <property type="match status" value="1"/>
</dbReference>
<evidence type="ECO:0000256" key="12">
    <source>
        <dbReference type="ARBA" id="ARBA00023170"/>
    </source>
</evidence>
<evidence type="ECO:0000256" key="15">
    <source>
        <dbReference type="ARBA" id="ARBA00048679"/>
    </source>
</evidence>
<dbReference type="FunFam" id="1.10.510.10:FF:000569">
    <property type="entry name" value="Serine/threonine-protein kinase-like protein CCR4"/>
    <property type="match status" value="1"/>
</dbReference>
<dbReference type="PROSITE" id="PS00108">
    <property type="entry name" value="PROTEIN_KINASE_ST"/>
    <property type="match status" value="1"/>
</dbReference>
<accession>A0A6P5Z586</accession>
<evidence type="ECO:0000256" key="14">
    <source>
        <dbReference type="ARBA" id="ARBA00047899"/>
    </source>
</evidence>
<dbReference type="Gene3D" id="1.10.510.10">
    <property type="entry name" value="Transferase(Phosphotransferase) domain 1"/>
    <property type="match status" value="1"/>
</dbReference>
<keyword evidence="5 18" id="KW-0812">Transmembrane</keyword>
<keyword evidence="10 18" id="KW-1133">Transmembrane helix</keyword>
<dbReference type="InterPro" id="IPR009091">
    <property type="entry name" value="RCC1/BLIP-II"/>
</dbReference>
<sequence>MTKLLFSLLFAITLIAFISFPLLTHALGSGSTLAIAYGTATVCAIVASEPTQRVICYRAGNTSISSATVAVLPNVSYSTVAGGQTDVCALRSGGYSLLCWQTNVPSLPVKRLYYNDTVLLQSISIGDARICATPTNTTASVSCWRSDGNNTNNSGELPNSSYTMGKITSGFGFSCGIVLNENNRVTCWGSNSVGKDIEGQFGNMSLLNIEAGSSHVCGVNSTGELVCKGDNSAGQLNVPLNRGLNFSSGLALGERFSCAIRRWNGTVVCWGLMNETAVEGIAFESIVSGLNFTCGLTTTNFSIVCWGPGWPGNNGSSSNSSVNELPLGADILPGPCVRSPCNECGLYPQSNRLCFGSGNICKPCFNFTNPPPPSTPPEPAAPPPEVPTRSSPSKELRRGLLAFAIVGSIGGFMGICSVIYCLWTGACFGKKKVHNSVQPTITRAGSNGGPGSNNSPPSRSSTIRRQGSRAMRRQRSGTSSKHADRAEEFSLAELAAATNDFSFENKIGAGSFGVVYRGKLLDGREVAIKRGETGQITKKFQEKETAFESELAFLSRLHHKHLVRLVGYCEEMDERLLVYEYMKNGALYDHLHDKNNVEKSSSLLNSWKMRIKIALDAARGIEYLHNYAVPPIIHRDIKSSNILLDVNWTARVSDFGLSLMGPESGLDFRPTKAVGTVGYIDPEYYGLNVLTAKSDVYGLGVVMLELLTGKRAIFKSDENGGTPVSLVDFTVPAIIAGELVKVLDTRVGPPELNEAEAVELMAYTAMHCVNLEGKERPTIGDIVSNLERAVAVCHGSHGSIPSDALSIVSE</sequence>
<dbReference type="InterPro" id="IPR011009">
    <property type="entry name" value="Kinase-like_dom_sf"/>
</dbReference>
<dbReference type="SUPFAM" id="SSF56112">
    <property type="entry name" value="Protein kinase-like (PK-like)"/>
    <property type="match status" value="1"/>
</dbReference>
<evidence type="ECO:0000256" key="1">
    <source>
        <dbReference type="ARBA" id="ARBA00004479"/>
    </source>
</evidence>
<feature type="region of interest" description="Disordered" evidence="17">
    <location>
        <begin position="440"/>
        <end position="484"/>
    </location>
</feature>
<keyword evidence="8" id="KW-0418">Kinase</keyword>
<keyword evidence="9 16" id="KW-0067">ATP-binding</keyword>
<evidence type="ECO:0000256" key="3">
    <source>
        <dbReference type="ARBA" id="ARBA00022527"/>
    </source>
</evidence>
<dbReference type="AlphaFoldDB" id="A0A6P5Z586"/>
<protein>
    <recommendedName>
        <fullName evidence="2">non-specific serine/threonine protein kinase</fullName>
        <ecNumber evidence="2">2.7.11.1</ecNumber>
    </recommendedName>
</protein>
<comment type="subcellular location">
    <subcellularLocation>
        <location evidence="1">Membrane</location>
        <topology evidence="1">Single-pass type I membrane protein</topology>
    </subcellularLocation>
</comment>
<comment type="catalytic activity">
    <reaction evidence="14">
        <text>L-threonyl-[protein] + ATP = O-phospho-L-threonyl-[protein] + ADP + H(+)</text>
        <dbReference type="Rhea" id="RHEA:46608"/>
        <dbReference type="Rhea" id="RHEA-COMP:11060"/>
        <dbReference type="Rhea" id="RHEA-COMP:11605"/>
        <dbReference type="ChEBI" id="CHEBI:15378"/>
        <dbReference type="ChEBI" id="CHEBI:30013"/>
        <dbReference type="ChEBI" id="CHEBI:30616"/>
        <dbReference type="ChEBI" id="CHEBI:61977"/>
        <dbReference type="ChEBI" id="CHEBI:456216"/>
        <dbReference type="EC" id="2.7.11.1"/>
    </reaction>
</comment>
<evidence type="ECO:0000313" key="21">
    <source>
        <dbReference type="RefSeq" id="XP_022747722.1"/>
    </source>
</evidence>
<proteinExistence type="predicted"/>
<evidence type="ECO:0000256" key="17">
    <source>
        <dbReference type="SAM" id="MobiDB-lite"/>
    </source>
</evidence>
<dbReference type="PANTHER" id="PTHR46146:SF3">
    <property type="entry name" value="SERINE_THREONINE-PROTEIN KINASE-LIKE PROTEIN CCR3-RELATED"/>
    <property type="match status" value="1"/>
</dbReference>
<dbReference type="SMART" id="SM00220">
    <property type="entry name" value="S_TKc"/>
    <property type="match status" value="1"/>
</dbReference>
<keyword evidence="7 16" id="KW-0547">Nucleotide-binding</keyword>
<evidence type="ECO:0000256" key="7">
    <source>
        <dbReference type="ARBA" id="ARBA00022741"/>
    </source>
</evidence>
<dbReference type="Pfam" id="PF13540">
    <property type="entry name" value="RCC1_2"/>
    <property type="match status" value="1"/>
</dbReference>
<dbReference type="RefSeq" id="XP_022747722.1">
    <property type="nucleotide sequence ID" value="XM_022891987.1"/>
</dbReference>
<name>A0A6P5Z586_DURZI</name>
<dbReference type="GO" id="GO:0042803">
    <property type="term" value="F:protein homodimerization activity"/>
    <property type="evidence" value="ECO:0007669"/>
    <property type="project" value="UniProtKB-ARBA"/>
</dbReference>
<keyword evidence="13" id="KW-0325">Glycoprotein</keyword>
<keyword evidence="6" id="KW-0732">Signal</keyword>
<dbReference type="PROSITE" id="PS00107">
    <property type="entry name" value="PROTEIN_KINASE_ATP"/>
    <property type="match status" value="1"/>
</dbReference>
<dbReference type="GO" id="GO:0004674">
    <property type="term" value="F:protein serine/threonine kinase activity"/>
    <property type="evidence" value="ECO:0007669"/>
    <property type="project" value="UniProtKB-KW"/>
</dbReference>
<feature type="binding site" evidence="16">
    <location>
        <position position="529"/>
    </location>
    <ligand>
        <name>ATP</name>
        <dbReference type="ChEBI" id="CHEBI:30616"/>
    </ligand>
</feature>
<keyword evidence="4" id="KW-0808">Transferase</keyword>
<dbReference type="Proteomes" id="UP000515121">
    <property type="component" value="Unplaced"/>
</dbReference>
<feature type="domain" description="Protein kinase" evidence="19">
    <location>
        <begin position="501"/>
        <end position="800"/>
    </location>
</feature>
<dbReference type="Gene3D" id="2.130.10.30">
    <property type="entry name" value="Regulator of chromosome condensation 1/beta-lactamase-inhibitor protein II"/>
    <property type="match status" value="1"/>
</dbReference>
<dbReference type="SUPFAM" id="SSF50985">
    <property type="entry name" value="RCC1/BLIP-II"/>
    <property type="match status" value="1"/>
</dbReference>
<evidence type="ECO:0000256" key="11">
    <source>
        <dbReference type="ARBA" id="ARBA00023136"/>
    </source>
</evidence>
<dbReference type="EC" id="2.7.11.1" evidence="2"/>
<keyword evidence="3" id="KW-0723">Serine/threonine-protein kinase</keyword>
<dbReference type="OrthoDB" id="61110at2759"/>
<evidence type="ECO:0000256" key="4">
    <source>
        <dbReference type="ARBA" id="ARBA00022679"/>
    </source>
</evidence>
<feature type="compositionally biased region" description="Pro residues" evidence="17">
    <location>
        <begin position="372"/>
        <end position="386"/>
    </location>
</feature>
<dbReference type="Pfam" id="PF00069">
    <property type="entry name" value="Pkinase"/>
    <property type="match status" value="1"/>
</dbReference>
<dbReference type="PANTHER" id="PTHR46146">
    <property type="entry name" value="SERINE/THREONINE-PROTEIN KINASE-LIKE PROTEIN CCR4"/>
    <property type="match status" value="1"/>
</dbReference>
<dbReference type="FunFam" id="3.30.200.20:FF:000357">
    <property type="entry name" value="serine/threonine-protein kinase-like protein CCR1"/>
    <property type="match status" value="1"/>
</dbReference>
<reference evidence="21" key="1">
    <citation type="submission" date="2025-08" db="UniProtKB">
        <authorList>
            <consortium name="RefSeq"/>
        </authorList>
    </citation>
    <scope>IDENTIFICATION</scope>
    <source>
        <tissue evidence="21">Fruit stalk</tissue>
    </source>
</reference>
<evidence type="ECO:0000313" key="20">
    <source>
        <dbReference type="Proteomes" id="UP000515121"/>
    </source>
</evidence>
<keyword evidence="12" id="KW-0675">Receptor</keyword>
<dbReference type="GeneID" id="111297300"/>
<feature type="compositionally biased region" description="Low complexity" evidence="17">
    <location>
        <begin position="452"/>
        <end position="465"/>
    </location>
</feature>
<dbReference type="InterPro" id="IPR008271">
    <property type="entry name" value="Ser/Thr_kinase_AS"/>
</dbReference>
<dbReference type="Gene3D" id="3.30.200.20">
    <property type="entry name" value="Phosphorylase Kinase, domain 1"/>
    <property type="match status" value="1"/>
</dbReference>
<evidence type="ECO:0000256" key="9">
    <source>
        <dbReference type="ARBA" id="ARBA00022840"/>
    </source>
</evidence>